<dbReference type="InterPro" id="IPR001647">
    <property type="entry name" value="HTH_TetR"/>
</dbReference>
<proteinExistence type="predicted"/>
<evidence type="ECO:0000256" key="2">
    <source>
        <dbReference type="ARBA" id="ARBA00023125"/>
    </source>
</evidence>
<dbReference type="Pfam" id="PF00440">
    <property type="entry name" value="TetR_N"/>
    <property type="match status" value="1"/>
</dbReference>
<keyword evidence="8" id="KW-1185">Reference proteome</keyword>
<dbReference type="PANTHER" id="PTHR30055">
    <property type="entry name" value="HTH-TYPE TRANSCRIPTIONAL REGULATOR RUTR"/>
    <property type="match status" value="1"/>
</dbReference>
<dbReference type="InterPro" id="IPR041347">
    <property type="entry name" value="MftR_C"/>
</dbReference>
<keyword evidence="2 4" id="KW-0238">DNA-binding</keyword>
<feature type="region of interest" description="Disordered" evidence="5">
    <location>
        <begin position="1"/>
        <end position="32"/>
    </location>
</feature>
<gene>
    <name evidence="7" type="ORF">J2Z66_003504</name>
</gene>
<evidence type="ECO:0000259" key="6">
    <source>
        <dbReference type="PROSITE" id="PS50977"/>
    </source>
</evidence>
<keyword evidence="3" id="KW-0804">Transcription</keyword>
<dbReference type="PANTHER" id="PTHR30055:SF234">
    <property type="entry name" value="HTH-TYPE TRANSCRIPTIONAL REGULATOR BETI"/>
    <property type="match status" value="1"/>
</dbReference>
<comment type="caution">
    <text evidence="7">The sequence shown here is derived from an EMBL/GenBank/DDBJ whole genome shotgun (WGS) entry which is preliminary data.</text>
</comment>
<evidence type="ECO:0000313" key="7">
    <source>
        <dbReference type="EMBL" id="MBP1991896.1"/>
    </source>
</evidence>
<feature type="compositionally biased region" description="Polar residues" evidence="5">
    <location>
        <begin position="1"/>
        <end position="18"/>
    </location>
</feature>
<dbReference type="PRINTS" id="PR00455">
    <property type="entry name" value="HTHTETR"/>
</dbReference>
<dbReference type="SUPFAM" id="SSF46689">
    <property type="entry name" value="Homeodomain-like"/>
    <property type="match status" value="1"/>
</dbReference>
<dbReference type="InterPro" id="IPR050109">
    <property type="entry name" value="HTH-type_TetR-like_transc_reg"/>
</dbReference>
<dbReference type="Pfam" id="PF17754">
    <property type="entry name" value="TetR_C_14"/>
    <property type="match status" value="1"/>
</dbReference>
<evidence type="ECO:0000256" key="5">
    <source>
        <dbReference type="SAM" id="MobiDB-lite"/>
    </source>
</evidence>
<evidence type="ECO:0000313" key="8">
    <source>
        <dbReference type="Proteomes" id="UP001519287"/>
    </source>
</evidence>
<organism evidence="7 8">
    <name type="scientific">Paenibacillus eucommiae</name>
    <dbReference type="NCBI Taxonomy" id="1355755"/>
    <lineage>
        <taxon>Bacteria</taxon>
        <taxon>Bacillati</taxon>
        <taxon>Bacillota</taxon>
        <taxon>Bacilli</taxon>
        <taxon>Bacillales</taxon>
        <taxon>Paenibacillaceae</taxon>
        <taxon>Paenibacillus</taxon>
    </lineage>
</organism>
<dbReference type="Gene3D" id="1.10.10.60">
    <property type="entry name" value="Homeodomain-like"/>
    <property type="match status" value="1"/>
</dbReference>
<dbReference type="PROSITE" id="PS50977">
    <property type="entry name" value="HTH_TETR_2"/>
    <property type="match status" value="1"/>
</dbReference>
<reference evidence="7 8" key="1">
    <citation type="submission" date="2021-03" db="EMBL/GenBank/DDBJ databases">
        <title>Genomic Encyclopedia of Type Strains, Phase IV (KMG-IV): sequencing the most valuable type-strain genomes for metagenomic binning, comparative biology and taxonomic classification.</title>
        <authorList>
            <person name="Goeker M."/>
        </authorList>
    </citation>
    <scope>NUCLEOTIDE SEQUENCE [LARGE SCALE GENOMIC DNA]</scope>
    <source>
        <strain evidence="7 8">DSM 26048</strain>
    </source>
</reference>
<dbReference type="Proteomes" id="UP001519287">
    <property type="component" value="Unassembled WGS sequence"/>
</dbReference>
<evidence type="ECO:0000256" key="3">
    <source>
        <dbReference type="ARBA" id="ARBA00023163"/>
    </source>
</evidence>
<keyword evidence="1" id="KW-0805">Transcription regulation</keyword>
<protein>
    <submittedName>
        <fullName evidence="7">AcrR family transcriptional regulator</fullName>
    </submittedName>
</protein>
<dbReference type="InterPro" id="IPR036271">
    <property type="entry name" value="Tet_transcr_reg_TetR-rel_C_sf"/>
</dbReference>
<sequence>MSSNSKSNPAIQSVQSIRSAKPTPGLRERKKAKTMAAVQMHALRLFREFGYQATTVEQIAETAEISPSTFFRYFSTKEEVLITDNYDPLLIAAFEEQPSHLSPLQAVKGAILSGMTDMSAEELATMRERNQLIMMVPELRAAVLNNLTQTMEMIAEMVAKRAGRKPDDLAVRTLAGAVIGVNFSAMLYYAENPDADFSSLLDEGLSQLEAGLPL</sequence>
<evidence type="ECO:0000256" key="1">
    <source>
        <dbReference type="ARBA" id="ARBA00023015"/>
    </source>
</evidence>
<feature type="domain" description="HTH tetR-type" evidence="6">
    <location>
        <begin position="32"/>
        <end position="92"/>
    </location>
</feature>
<accession>A0ABS4IWC3</accession>
<dbReference type="Gene3D" id="1.10.357.10">
    <property type="entry name" value="Tetracycline Repressor, domain 2"/>
    <property type="match status" value="1"/>
</dbReference>
<dbReference type="EMBL" id="JAGGLB010000011">
    <property type="protein sequence ID" value="MBP1991896.1"/>
    <property type="molecule type" value="Genomic_DNA"/>
</dbReference>
<evidence type="ECO:0000256" key="4">
    <source>
        <dbReference type="PROSITE-ProRule" id="PRU00335"/>
    </source>
</evidence>
<dbReference type="InterPro" id="IPR009057">
    <property type="entry name" value="Homeodomain-like_sf"/>
</dbReference>
<name>A0ABS4IWC3_9BACL</name>
<dbReference type="SUPFAM" id="SSF48498">
    <property type="entry name" value="Tetracyclin repressor-like, C-terminal domain"/>
    <property type="match status" value="1"/>
</dbReference>
<feature type="DNA-binding region" description="H-T-H motif" evidence="4">
    <location>
        <begin position="55"/>
        <end position="74"/>
    </location>
</feature>